<dbReference type="InterPro" id="IPR051010">
    <property type="entry name" value="BCAA_transport"/>
</dbReference>
<evidence type="ECO:0000313" key="4">
    <source>
        <dbReference type="EMBL" id="ABK52679.1"/>
    </source>
</evidence>
<reference evidence="4 5" key="1">
    <citation type="journal article" date="2009" name="Genome Res.">
        <title>Complete genome of the cellulolytic thermophile Acidothermus cellulolyticus 11B provides insights into its ecophysiological and evolutionary adaptations.</title>
        <authorList>
            <person name="Barabote R.D."/>
            <person name="Xie G."/>
            <person name="Leu D.H."/>
            <person name="Normand P."/>
            <person name="Necsulea A."/>
            <person name="Daubin V."/>
            <person name="Medigue C."/>
            <person name="Adney W.S."/>
            <person name="Xu X.C."/>
            <person name="Lapidus A."/>
            <person name="Parales R.E."/>
            <person name="Detter C."/>
            <person name="Pujic P."/>
            <person name="Bruce D."/>
            <person name="Lavire C."/>
            <person name="Challacombe J.F."/>
            <person name="Brettin T.S."/>
            <person name="Berry A.M."/>
        </authorList>
    </citation>
    <scope>NUCLEOTIDE SEQUENCE [LARGE SCALE GENOMIC DNA]</scope>
    <source>
        <strain evidence="5">ATCC 43068 / DSM 8971 / 11B</strain>
    </source>
</reference>
<dbReference type="InterPro" id="IPR028082">
    <property type="entry name" value="Peripla_BP_I"/>
</dbReference>
<dbReference type="InParanoid" id="A0LTB9"/>
<keyword evidence="5" id="KW-1185">Reference proteome</keyword>
<dbReference type="STRING" id="351607.Acel_0906"/>
<dbReference type="PANTHER" id="PTHR30483">
    <property type="entry name" value="LEUCINE-SPECIFIC-BINDING PROTEIN"/>
    <property type="match status" value="1"/>
</dbReference>
<sequence>MSMNKRLPGTAQRSVLFGPLVGVVVGAVVLAGCSSSKSASPAASTPAPSAAATSAASSTQPASPTGKPIVIGISLSLTGDFSDSGTAAKRGYETWESVVNAKGGIDGRPVQLKIVDDASSPNQVTTNYQNLITKDKVDFVFGPFSSLLTIPAAQVAARYGYAFIEPAGGGPKVFEQHLHNLFFVQPAPVVSEGKVFADYILSLPADQRPKTAAYPELDDPFAAPIAETVRQEFEAAGIKTVYKQVYPAETADFTPIVQKMKSANPDVVVAGTQSEDAYGLVKAMVQLKFAPKWLFFANGANSPLNFPDKVGANNVNGIFSAADWTPDATSYRNQEFVQAYLAKFGGTADQIDPTSAEAFSCGVLLEEAIAKTGSFDNKKIIEALHQGTWPTPEGNLSWDADGAPQGSDMLVQWQNGKMVRVWPPSVAAASPVQTPLPWA</sequence>
<dbReference type="SUPFAM" id="SSF53822">
    <property type="entry name" value="Periplasmic binding protein-like I"/>
    <property type="match status" value="1"/>
</dbReference>
<dbReference type="HOGENOM" id="CLU_027128_4_1_11"/>
<gene>
    <name evidence="4" type="ordered locus">Acel_0906</name>
</gene>
<accession>A0LTB9</accession>
<dbReference type="AlphaFoldDB" id="A0LTB9"/>
<dbReference type="eggNOG" id="COG0683">
    <property type="taxonomic scope" value="Bacteria"/>
</dbReference>
<dbReference type="Pfam" id="PF13458">
    <property type="entry name" value="Peripla_BP_6"/>
    <property type="match status" value="1"/>
</dbReference>
<evidence type="ECO:0000256" key="2">
    <source>
        <dbReference type="ARBA" id="ARBA00022729"/>
    </source>
</evidence>
<name>A0LTB9_ACIC1</name>
<dbReference type="KEGG" id="ace:Acel_0906"/>
<evidence type="ECO:0000313" key="5">
    <source>
        <dbReference type="Proteomes" id="UP000008221"/>
    </source>
</evidence>
<dbReference type="Proteomes" id="UP000008221">
    <property type="component" value="Chromosome"/>
</dbReference>
<organism evidence="4 5">
    <name type="scientific">Acidothermus cellulolyticus (strain ATCC 43068 / DSM 8971 / 11B)</name>
    <dbReference type="NCBI Taxonomy" id="351607"/>
    <lineage>
        <taxon>Bacteria</taxon>
        <taxon>Bacillati</taxon>
        <taxon>Actinomycetota</taxon>
        <taxon>Actinomycetes</taxon>
        <taxon>Acidothermales</taxon>
        <taxon>Acidothermaceae</taxon>
        <taxon>Acidothermus</taxon>
    </lineage>
</organism>
<proteinExistence type="inferred from homology"/>
<keyword evidence="2" id="KW-0732">Signal</keyword>
<protein>
    <submittedName>
        <fullName evidence="4">Amino acid/amide ABC transporter substrate-binding protein, HAAT family</fullName>
    </submittedName>
</protein>
<dbReference type="CDD" id="cd06338">
    <property type="entry name" value="PBP1_ABC_ligand_binding-like"/>
    <property type="match status" value="1"/>
</dbReference>
<dbReference type="EMBL" id="CP000481">
    <property type="protein sequence ID" value="ABK52679.1"/>
    <property type="molecule type" value="Genomic_DNA"/>
</dbReference>
<dbReference type="PROSITE" id="PS51257">
    <property type="entry name" value="PROKAR_LIPOPROTEIN"/>
    <property type="match status" value="1"/>
</dbReference>
<comment type="similarity">
    <text evidence="1">Belongs to the leucine-binding protein family.</text>
</comment>
<dbReference type="InterPro" id="IPR028081">
    <property type="entry name" value="Leu-bd"/>
</dbReference>
<evidence type="ECO:0000259" key="3">
    <source>
        <dbReference type="Pfam" id="PF13458"/>
    </source>
</evidence>
<feature type="domain" description="Leucine-binding protein" evidence="3">
    <location>
        <begin position="68"/>
        <end position="416"/>
    </location>
</feature>
<dbReference type="Gene3D" id="3.40.50.2300">
    <property type="match status" value="2"/>
</dbReference>
<evidence type="ECO:0000256" key="1">
    <source>
        <dbReference type="ARBA" id="ARBA00010062"/>
    </source>
</evidence>